<keyword evidence="1" id="KW-0732">Signal</keyword>
<keyword evidence="3" id="KW-1185">Reference proteome</keyword>
<dbReference type="OrthoDB" id="5692683at2"/>
<proteinExistence type="predicted"/>
<dbReference type="RefSeq" id="WP_133543595.1">
    <property type="nucleotide sequence ID" value="NZ_SNYQ01000002.1"/>
</dbReference>
<name>A0A4R6VB99_9PAST</name>
<protein>
    <recommendedName>
        <fullName evidence="4">Lipoprotein</fullName>
    </recommendedName>
</protein>
<comment type="caution">
    <text evidence="2">The sequence shown here is derived from an EMBL/GenBank/DDBJ whole genome shotgun (WGS) entry which is preliminary data.</text>
</comment>
<evidence type="ECO:0000313" key="2">
    <source>
        <dbReference type="EMBL" id="TDQ58963.1"/>
    </source>
</evidence>
<dbReference type="PROSITE" id="PS51257">
    <property type="entry name" value="PROKAR_LIPOPROTEIN"/>
    <property type="match status" value="1"/>
</dbReference>
<organism evidence="2 3">
    <name type="scientific">Mesocricetibacter intestinalis</name>
    <dbReference type="NCBI Taxonomy" id="1521930"/>
    <lineage>
        <taxon>Bacteria</taxon>
        <taxon>Pseudomonadati</taxon>
        <taxon>Pseudomonadota</taxon>
        <taxon>Gammaproteobacteria</taxon>
        <taxon>Pasteurellales</taxon>
        <taxon>Pasteurellaceae</taxon>
        <taxon>Mesocricetibacter</taxon>
    </lineage>
</organism>
<evidence type="ECO:0000313" key="3">
    <source>
        <dbReference type="Proteomes" id="UP000295657"/>
    </source>
</evidence>
<accession>A0A4R6VB99</accession>
<evidence type="ECO:0008006" key="4">
    <source>
        <dbReference type="Google" id="ProtNLM"/>
    </source>
</evidence>
<gene>
    <name evidence="2" type="ORF">EDC45_0755</name>
</gene>
<sequence>MKITHCCAAILASLSLSACTQFLQFDTDKRFDENAPVNKSARVKFTTDNSDVFVLPGSSCLKINDTVVKAVEAFNSLKHTDSENSQRVSITKGASKKEFNYKSINMPHIPLEHYQKNYATKLVDDSYISREYRLEAEKPYTIFVKVIGKEASILSKIFDKQEDIYGFALSFTPESGHDYQVIMSSKYSSNEQSSSYIYAPAFFDITDPKNVKKLDHPKEVIVTNSCKGIW</sequence>
<reference evidence="2 3" key="1">
    <citation type="submission" date="2019-03" db="EMBL/GenBank/DDBJ databases">
        <title>Genomic Encyclopedia of Type Strains, Phase IV (KMG-IV): sequencing the most valuable type-strain genomes for metagenomic binning, comparative biology and taxonomic classification.</title>
        <authorList>
            <person name="Goeker M."/>
        </authorList>
    </citation>
    <scope>NUCLEOTIDE SEQUENCE [LARGE SCALE GENOMIC DNA]</scope>
    <source>
        <strain evidence="2 3">DSM 28403</strain>
    </source>
</reference>
<dbReference type="EMBL" id="SNYQ01000002">
    <property type="protein sequence ID" value="TDQ58963.1"/>
    <property type="molecule type" value="Genomic_DNA"/>
</dbReference>
<dbReference type="Proteomes" id="UP000295657">
    <property type="component" value="Unassembled WGS sequence"/>
</dbReference>
<feature type="chain" id="PRO_5020578595" description="Lipoprotein" evidence="1">
    <location>
        <begin position="19"/>
        <end position="230"/>
    </location>
</feature>
<dbReference type="AlphaFoldDB" id="A0A4R6VB99"/>
<evidence type="ECO:0000256" key="1">
    <source>
        <dbReference type="SAM" id="SignalP"/>
    </source>
</evidence>
<feature type="signal peptide" evidence="1">
    <location>
        <begin position="1"/>
        <end position="18"/>
    </location>
</feature>